<dbReference type="Proteomes" id="UP001064933">
    <property type="component" value="Chromosome"/>
</dbReference>
<reference evidence="8" key="1">
    <citation type="submission" date="2022-10" db="EMBL/GenBank/DDBJ databases">
        <title>Characterization and whole genome sequencing of a new Roseateles species, isolated from fresh water.</title>
        <authorList>
            <person name="Guliayeva D.Y."/>
            <person name="Akhremchuk A.E."/>
            <person name="Sikolenko M.A."/>
            <person name="Valentovich L.N."/>
            <person name="Sidarenka A.V."/>
        </authorList>
    </citation>
    <scope>NUCLEOTIDE SEQUENCE</scope>
    <source>
        <strain evidence="8">BIM B-1768</strain>
    </source>
</reference>
<dbReference type="RefSeq" id="WP_261759062.1">
    <property type="nucleotide sequence ID" value="NZ_CP104562.2"/>
</dbReference>
<dbReference type="EMBL" id="CP104562">
    <property type="protein sequence ID" value="UXH79242.1"/>
    <property type="molecule type" value="Genomic_DNA"/>
</dbReference>
<keyword evidence="1 4" id="KW-0349">Heme</keyword>
<evidence type="ECO:0000256" key="3">
    <source>
        <dbReference type="ARBA" id="ARBA00023004"/>
    </source>
</evidence>
<gene>
    <name evidence="8" type="ORF">N4261_04720</name>
</gene>
<dbReference type="Gene3D" id="1.10.760.10">
    <property type="entry name" value="Cytochrome c-like domain"/>
    <property type="match status" value="2"/>
</dbReference>
<feature type="domain" description="Cytochrome c" evidence="7">
    <location>
        <begin position="168"/>
        <end position="258"/>
    </location>
</feature>
<dbReference type="SUPFAM" id="SSF46626">
    <property type="entry name" value="Cytochrome c"/>
    <property type="match status" value="2"/>
</dbReference>
<feature type="chain" id="PRO_5046682924" evidence="6">
    <location>
        <begin position="29"/>
        <end position="280"/>
    </location>
</feature>
<sequence length="280" mass="29408">MDMTMWRFGAAALGLWMAAAAGATGAAADPGATGAAKAAGREALMRAAEPAPWSGPAEAASQTPPGSEAVRPLRPLRNDIGERVQACMLCHGEQGRATPDGYFPRLAGKPAGYLFNQLRHFRDGRRAHALMSGLLRHMTDDYLHEIAGYFAAQSLPYPPPVAIGLSPEDRRRAESLVRLGDPARRLPACADCHSAAMTGRQPAIPGLLGLPRDYLVAQLGAWRSGQRRANAPDCMADIARALKPDEIAAVASWLSIQPPGAEPAPPSSTPTALPCGGLSP</sequence>
<evidence type="ECO:0000256" key="4">
    <source>
        <dbReference type="PROSITE-ProRule" id="PRU00433"/>
    </source>
</evidence>
<evidence type="ECO:0000313" key="8">
    <source>
        <dbReference type="EMBL" id="UXH79242.1"/>
    </source>
</evidence>
<dbReference type="InterPro" id="IPR036909">
    <property type="entry name" value="Cyt_c-like_dom_sf"/>
</dbReference>
<keyword evidence="3 4" id="KW-0408">Iron</keyword>
<evidence type="ECO:0000313" key="9">
    <source>
        <dbReference type="Proteomes" id="UP001064933"/>
    </source>
</evidence>
<evidence type="ECO:0000256" key="1">
    <source>
        <dbReference type="ARBA" id="ARBA00022617"/>
    </source>
</evidence>
<dbReference type="PANTHER" id="PTHR33751">
    <property type="entry name" value="CBB3-TYPE CYTOCHROME C OXIDASE SUBUNIT FIXP"/>
    <property type="match status" value="1"/>
</dbReference>
<evidence type="ECO:0000256" key="2">
    <source>
        <dbReference type="ARBA" id="ARBA00022723"/>
    </source>
</evidence>
<protein>
    <submittedName>
        <fullName evidence="8">C-type cytochrome</fullName>
    </submittedName>
</protein>
<dbReference type="PANTHER" id="PTHR33751:SF11">
    <property type="entry name" value="BLL4483 PROTEIN"/>
    <property type="match status" value="1"/>
</dbReference>
<accession>A0ABY6B1G9</accession>
<name>A0ABY6B1G9_9BURK</name>
<proteinExistence type="predicted"/>
<feature type="region of interest" description="Disordered" evidence="5">
    <location>
        <begin position="257"/>
        <end position="280"/>
    </location>
</feature>
<organism evidence="8 9">
    <name type="scientific">Roseateles amylovorans</name>
    <dbReference type="NCBI Taxonomy" id="2978473"/>
    <lineage>
        <taxon>Bacteria</taxon>
        <taxon>Pseudomonadati</taxon>
        <taxon>Pseudomonadota</taxon>
        <taxon>Betaproteobacteria</taxon>
        <taxon>Burkholderiales</taxon>
        <taxon>Sphaerotilaceae</taxon>
        <taxon>Roseateles</taxon>
    </lineage>
</organism>
<feature type="region of interest" description="Disordered" evidence="5">
    <location>
        <begin position="46"/>
        <end position="72"/>
    </location>
</feature>
<dbReference type="PROSITE" id="PS51007">
    <property type="entry name" value="CYTC"/>
    <property type="match status" value="2"/>
</dbReference>
<keyword evidence="9" id="KW-1185">Reference proteome</keyword>
<evidence type="ECO:0000256" key="5">
    <source>
        <dbReference type="SAM" id="MobiDB-lite"/>
    </source>
</evidence>
<evidence type="ECO:0000256" key="6">
    <source>
        <dbReference type="SAM" id="SignalP"/>
    </source>
</evidence>
<keyword evidence="2 4" id="KW-0479">Metal-binding</keyword>
<feature type="domain" description="Cytochrome c" evidence="7">
    <location>
        <begin position="61"/>
        <end position="154"/>
    </location>
</feature>
<dbReference type="InterPro" id="IPR009056">
    <property type="entry name" value="Cyt_c-like_dom"/>
</dbReference>
<evidence type="ECO:0000259" key="7">
    <source>
        <dbReference type="PROSITE" id="PS51007"/>
    </source>
</evidence>
<feature type="signal peptide" evidence="6">
    <location>
        <begin position="1"/>
        <end position="28"/>
    </location>
</feature>
<keyword evidence="6" id="KW-0732">Signal</keyword>
<dbReference type="InterPro" id="IPR050597">
    <property type="entry name" value="Cytochrome_c_Oxidase_Subunit"/>
</dbReference>